<protein>
    <submittedName>
        <fullName evidence="3">First triple gene block gene</fullName>
    </submittedName>
</protein>
<feature type="domain" description="(+)RNA virus helicase C-terminal" evidence="2">
    <location>
        <begin position="204"/>
        <end position="482"/>
    </location>
</feature>
<reference evidence="3 4" key="1">
    <citation type="journal article" date="1998" name="J. Gen. Virol.">
        <title>Genome properties of beet virus Q, a new furo-like virus from sugarbeet, determined from unpurified virus.</title>
        <authorList>
            <person name="Koenig R."/>
            <person name="Pleij C."/>
            <person name="Beier C."/>
            <person name="Commandeur U."/>
        </authorList>
    </citation>
    <scope>NUCLEOTIDE SEQUENCE [LARGE SCALE GENOMIC DNA]</scope>
</reference>
<dbReference type="KEGG" id="vg:995297"/>
<feature type="compositionally biased region" description="Basic and acidic residues" evidence="1">
    <location>
        <begin position="99"/>
        <end position="116"/>
    </location>
</feature>
<dbReference type="OrthoDB" id="7859at10239"/>
<dbReference type="InterPro" id="IPR027417">
    <property type="entry name" value="P-loop_NTPase"/>
</dbReference>
<keyword evidence="4" id="KW-1185">Reference proteome</keyword>
<name>O92516_9VIRU</name>
<feature type="compositionally biased region" description="Basic and acidic residues" evidence="1">
    <location>
        <begin position="124"/>
        <end position="138"/>
    </location>
</feature>
<dbReference type="GO" id="GO:0005524">
    <property type="term" value="F:ATP binding"/>
    <property type="evidence" value="ECO:0007669"/>
    <property type="project" value="InterPro"/>
</dbReference>
<dbReference type="Gene3D" id="3.40.50.300">
    <property type="entry name" value="P-loop containing nucleotide triphosphate hydrolases"/>
    <property type="match status" value="1"/>
</dbReference>
<feature type="compositionally biased region" description="Polar residues" evidence="1">
    <location>
        <begin position="13"/>
        <end position="29"/>
    </location>
</feature>
<evidence type="ECO:0000256" key="1">
    <source>
        <dbReference type="SAM" id="MobiDB-lite"/>
    </source>
</evidence>
<dbReference type="Pfam" id="PF01443">
    <property type="entry name" value="Viral_helicase1"/>
    <property type="match status" value="1"/>
</dbReference>
<feature type="compositionally biased region" description="Basic residues" evidence="1">
    <location>
        <begin position="1"/>
        <end position="12"/>
    </location>
</feature>
<evidence type="ECO:0000313" key="4">
    <source>
        <dbReference type="Proteomes" id="UP000201633"/>
    </source>
</evidence>
<feature type="region of interest" description="Disordered" evidence="1">
    <location>
        <begin position="1"/>
        <end position="149"/>
    </location>
</feature>
<dbReference type="EMBL" id="AJ223598">
    <property type="protein sequence ID" value="CAA11462.1"/>
    <property type="molecule type" value="Genomic_RNA"/>
</dbReference>
<dbReference type="Proteomes" id="UP000201633">
    <property type="component" value="Genome"/>
</dbReference>
<feature type="compositionally biased region" description="Basic and acidic residues" evidence="1">
    <location>
        <begin position="53"/>
        <end position="80"/>
    </location>
</feature>
<dbReference type="GeneID" id="995297"/>
<dbReference type="InterPro" id="IPR027351">
    <property type="entry name" value="(+)RNA_virus_helicase_core_dom"/>
</dbReference>
<proteinExistence type="predicted"/>
<dbReference type="SMART" id="SM00382">
    <property type="entry name" value="AAA"/>
    <property type="match status" value="1"/>
</dbReference>
<dbReference type="PROSITE" id="PS51657">
    <property type="entry name" value="PSRV_HELICASE"/>
    <property type="match status" value="1"/>
</dbReference>
<organism evidence="3 4">
    <name type="scientific">Beet virus Q</name>
    <dbReference type="NCBI Taxonomy" id="71972"/>
    <lineage>
        <taxon>Viruses</taxon>
        <taxon>Riboviria</taxon>
        <taxon>Orthornavirae</taxon>
        <taxon>Kitrinoviricota</taxon>
        <taxon>Alsuviricetes</taxon>
        <taxon>Martellivirales</taxon>
        <taxon>Virgaviridae</taxon>
        <taxon>Pomovirus</taxon>
        <taxon>Pomovirus betae</taxon>
    </lineage>
</organism>
<dbReference type="RefSeq" id="NP_612611.1">
    <property type="nucleotide sequence ID" value="NC_003512.1"/>
</dbReference>
<evidence type="ECO:0000313" key="3">
    <source>
        <dbReference type="EMBL" id="CAA11462.1"/>
    </source>
</evidence>
<evidence type="ECO:0000259" key="2">
    <source>
        <dbReference type="PROSITE" id="PS51657"/>
    </source>
</evidence>
<accession>O92516</accession>
<dbReference type="InterPro" id="IPR003593">
    <property type="entry name" value="AAA+_ATPase"/>
</dbReference>
<sequence length="482" mass="53385">MERRPRSRHNRKGNSTDSHSNSVWKQRVNSKVAEGSDKVASAKRVSAATRGIRRSDSVAPKDHESDLKVPQEELNKDHSCAVDSKGADSNCTGHKSNHSARDSDTGSEGDGEHEKPVPVSKVRKGTETESESKTEDSNGRTPVNLGSERYTGKRQLEIVSAICADSGFKATGKPLKRHPADFFERSGLLKEFDKYLSGRLDKGCNLSKEETEIVLVHLRRKRETVPFLAGTISGVPGSGKTTLLRRIQTEAGLNSAVILGNPRHKVSFSNLPSCYTAKEILLLRTEAQFEVLLIDEYTLLTSGEILLLQRIVRAMVILFGDRAQGSSAYLGSPEWVQFPVIYQSDVSHRFGKSTASLCGKQGFDFKGGDHEDEVEECDYEGSSSRETDINLVVTEKTANDLLSCGVSSSLVEDVQGKEYNSVTLFVLECDREKLADTHLRSVAFTRHKTLLVIRIEKSLFLQLINGELVSDYQPKTYRYGKE</sequence>
<dbReference type="SUPFAM" id="SSF52540">
    <property type="entry name" value="P-loop containing nucleoside triphosphate hydrolases"/>
    <property type="match status" value="1"/>
</dbReference>